<dbReference type="EMBL" id="CP000113">
    <property type="protein sequence ID" value="ABF92216.1"/>
    <property type="molecule type" value="Genomic_DNA"/>
</dbReference>
<accession>Q1D9P1</accession>
<proteinExistence type="predicted"/>
<protein>
    <submittedName>
        <fullName evidence="1">Uncharacterized protein</fullName>
    </submittedName>
</protein>
<dbReference type="Proteomes" id="UP000002402">
    <property type="component" value="Chromosome"/>
</dbReference>
<dbReference type="HOGENOM" id="CLU_410398_0_0_7"/>
<evidence type="ECO:0000313" key="1">
    <source>
        <dbReference type="EMBL" id="ABF92216.1"/>
    </source>
</evidence>
<dbReference type="KEGG" id="mxa:MXAN_2412"/>
<dbReference type="EnsemblBacteria" id="ABF92216">
    <property type="protein sequence ID" value="ABF92216"/>
    <property type="gene ID" value="MXAN_2412"/>
</dbReference>
<dbReference type="AlphaFoldDB" id="Q1D9P1"/>
<name>Q1D9P1_MYXXD</name>
<evidence type="ECO:0000313" key="2">
    <source>
        <dbReference type="Proteomes" id="UP000002402"/>
    </source>
</evidence>
<keyword evidence="2" id="KW-1185">Reference proteome</keyword>
<gene>
    <name evidence="1" type="ordered locus">MXAN_2412</name>
</gene>
<sequence>MGATMRALPGGSLLTAASFLEGTMGDALFGYDMVLQVTQNEINSQFSRLMQQGYIRSLLKTNGLATAGGAFGGGEMTLTSYMRGYIAAPSVAQPMVILASGDNPQQCLFQFALQSQPLTQTVMEQLGFTQAQVDAAFASPQPGPDNSQYGLLVNHEDIAFGSNGEAQTLPNQTVYYWLKRTSVTVGTTTTYSNYLVPALFYMSGGLYPTLVDLSGLPLRFTVNLDSIPTTPQGIAELVDKGIMPPQVLDTINGSGFNSAYFSLKQLFLNFDTTDFTQWSTTAPPTSTAVTGASINTASNTFSVSTTTLAQLVADPGFLTEVSVALQYAFGVGATYDGNPASTPYIIGVSVTSSNPAQTDPDSTPLLVPTSVGFSSLRNNADSGLSVLNYQVMGGGNVNPIQPAPSVGTNFVASNDYSGELLFSEDVFFRPELFNPLVQALTSVHAPPASWRQNGMTFTYQTSYEWLVRSTPPPDNRLKTGTYMKVTQKESPNYTIAVSGNTVNVSGSLSITQKLAATLEVLSIEIPLVWSVTCQTSFSQALTLAVGGNGYDLVVNHSQATFSKPVNGPLESNNWEAGLSSFVVQTAWAIIDQLFPTSKLIQELNPARYTVDVVHAQINNTFNKLNSQLNKGLTGGATGNFISPTGAVFLLNAPRFNDALALQMDVTYGV</sequence>
<reference evidence="1 2" key="1">
    <citation type="journal article" date="2006" name="Proc. Natl. Acad. Sci. U.S.A.">
        <title>Evolution of sensory complexity recorded in a myxobacterial genome.</title>
        <authorList>
            <person name="Goldman B.S."/>
            <person name="Nierman W.C."/>
            <person name="Kaiser D."/>
            <person name="Slater S.C."/>
            <person name="Durkin A.S."/>
            <person name="Eisen J.A."/>
            <person name="Ronning C.M."/>
            <person name="Barbazuk W.B."/>
            <person name="Blanchard M."/>
            <person name="Field C."/>
            <person name="Halling C."/>
            <person name="Hinkle G."/>
            <person name="Iartchuk O."/>
            <person name="Kim H.S."/>
            <person name="Mackenzie C."/>
            <person name="Madupu R."/>
            <person name="Miller N."/>
            <person name="Shvartsbeyn A."/>
            <person name="Sullivan S.A."/>
            <person name="Vaudin M."/>
            <person name="Wiegand R."/>
            <person name="Kaplan H.B."/>
        </authorList>
    </citation>
    <scope>NUCLEOTIDE SEQUENCE [LARGE SCALE GENOMIC DNA]</scope>
    <source>
        <strain evidence="2">DK1622</strain>
    </source>
</reference>
<organism evidence="1 2">
    <name type="scientific">Myxococcus xanthus (strain DK1622)</name>
    <dbReference type="NCBI Taxonomy" id="246197"/>
    <lineage>
        <taxon>Bacteria</taxon>
        <taxon>Pseudomonadati</taxon>
        <taxon>Myxococcota</taxon>
        <taxon>Myxococcia</taxon>
        <taxon>Myxococcales</taxon>
        <taxon>Cystobacterineae</taxon>
        <taxon>Myxococcaceae</taxon>
        <taxon>Myxococcus</taxon>
    </lineage>
</organism>